<evidence type="ECO:0000256" key="4">
    <source>
        <dbReference type="ARBA" id="ARBA00022679"/>
    </source>
</evidence>
<name>A0ABT6N550_9SPHN</name>
<keyword evidence="5 6" id="KW-0949">S-adenosyl-L-methionine</keyword>
<dbReference type="EMBL" id="JARYGZ010000002">
    <property type="protein sequence ID" value="MDH7640234.1"/>
    <property type="molecule type" value="Genomic_DNA"/>
</dbReference>
<reference evidence="7" key="1">
    <citation type="submission" date="2023-04" db="EMBL/GenBank/DDBJ databases">
        <title>Sphingomonas sp. MAHUQ-71 isolated from rice field.</title>
        <authorList>
            <person name="Huq M.A."/>
        </authorList>
    </citation>
    <scope>NUCLEOTIDE SEQUENCE</scope>
    <source>
        <strain evidence="7">MAHUQ-71</strain>
    </source>
</reference>
<evidence type="ECO:0000256" key="3">
    <source>
        <dbReference type="ARBA" id="ARBA00022603"/>
    </source>
</evidence>
<organism evidence="7 8">
    <name type="scientific">Sphingomonas oryzagri</name>
    <dbReference type="NCBI Taxonomy" id="3042314"/>
    <lineage>
        <taxon>Bacteria</taxon>
        <taxon>Pseudomonadati</taxon>
        <taxon>Pseudomonadota</taxon>
        <taxon>Alphaproteobacteria</taxon>
        <taxon>Sphingomonadales</taxon>
        <taxon>Sphingomonadaceae</taxon>
        <taxon>Sphingomonas</taxon>
    </lineage>
</organism>
<comment type="subcellular location">
    <subcellularLocation>
        <location evidence="6">Cytoplasm</location>
    </subcellularLocation>
</comment>
<evidence type="ECO:0000313" key="7">
    <source>
        <dbReference type="EMBL" id="MDH7640234.1"/>
    </source>
</evidence>
<keyword evidence="2 6" id="KW-0698">rRNA processing</keyword>
<protein>
    <recommendedName>
        <fullName evidence="6">Ribosomal RNA small subunit methyltransferase G</fullName>
        <ecNumber evidence="6">2.1.1.170</ecNumber>
    </recommendedName>
    <alternativeName>
        <fullName evidence="6">16S rRNA 7-methylguanosine methyltransferase</fullName>
        <shortName evidence="6">16S rRNA m7G methyltransferase</shortName>
    </alternativeName>
</protein>
<dbReference type="RefSeq" id="WP_281045589.1">
    <property type="nucleotide sequence ID" value="NZ_JARYGZ010000002.1"/>
</dbReference>
<comment type="function">
    <text evidence="6">Specifically methylates the N7 position of guanine in position 527 of 16S rRNA.</text>
</comment>
<gene>
    <name evidence="6 7" type="primary">rsmG</name>
    <name evidence="7" type="ORF">QGN17_15965</name>
</gene>
<dbReference type="NCBIfam" id="TIGR00138">
    <property type="entry name" value="rsmG_gidB"/>
    <property type="match status" value="1"/>
</dbReference>
<dbReference type="Proteomes" id="UP001160625">
    <property type="component" value="Unassembled WGS sequence"/>
</dbReference>
<evidence type="ECO:0000256" key="1">
    <source>
        <dbReference type="ARBA" id="ARBA00022490"/>
    </source>
</evidence>
<comment type="similarity">
    <text evidence="6">Belongs to the methyltransferase superfamily. RNA methyltransferase RsmG family.</text>
</comment>
<evidence type="ECO:0000313" key="8">
    <source>
        <dbReference type="Proteomes" id="UP001160625"/>
    </source>
</evidence>
<accession>A0ABT6N550</accession>
<dbReference type="Pfam" id="PF02527">
    <property type="entry name" value="GidB"/>
    <property type="match status" value="1"/>
</dbReference>
<feature type="binding site" evidence="6">
    <location>
        <position position="68"/>
    </location>
    <ligand>
        <name>S-adenosyl-L-methionine</name>
        <dbReference type="ChEBI" id="CHEBI:59789"/>
    </ligand>
</feature>
<dbReference type="PANTHER" id="PTHR31760:SF0">
    <property type="entry name" value="S-ADENOSYL-L-METHIONINE-DEPENDENT METHYLTRANSFERASES SUPERFAMILY PROTEIN"/>
    <property type="match status" value="1"/>
</dbReference>
<dbReference type="SUPFAM" id="SSF53335">
    <property type="entry name" value="S-adenosyl-L-methionine-dependent methyltransferases"/>
    <property type="match status" value="1"/>
</dbReference>
<dbReference type="Gene3D" id="3.40.50.150">
    <property type="entry name" value="Vaccinia Virus protein VP39"/>
    <property type="match status" value="1"/>
</dbReference>
<feature type="binding site" evidence="6">
    <location>
        <begin position="113"/>
        <end position="114"/>
    </location>
    <ligand>
        <name>S-adenosyl-L-methionine</name>
        <dbReference type="ChEBI" id="CHEBI:59789"/>
    </ligand>
</feature>
<dbReference type="GO" id="GO:0008168">
    <property type="term" value="F:methyltransferase activity"/>
    <property type="evidence" value="ECO:0007669"/>
    <property type="project" value="UniProtKB-KW"/>
</dbReference>
<comment type="catalytic activity">
    <reaction evidence="6">
        <text>guanosine(527) in 16S rRNA + S-adenosyl-L-methionine = N(7)-methylguanosine(527) in 16S rRNA + S-adenosyl-L-homocysteine</text>
        <dbReference type="Rhea" id="RHEA:42732"/>
        <dbReference type="Rhea" id="RHEA-COMP:10209"/>
        <dbReference type="Rhea" id="RHEA-COMP:10210"/>
        <dbReference type="ChEBI" id="CHEBI:57856"/>
        <dbReference type="ChEBI" id="CHEBI:59789"/>
        <dbReference type="ChEBI" id="CHEBI:74269"/>
        <dbReference type="ChEBI" id="CHEBI:74480"/>
        <dbReference type="EC" id="2.1.1.170"/>
    </reaction>
</comment>
<comment type="caution">
    <text evidence="6">Lacks conserved residue(s) required for the propagation of feature annotation.</text>
</comment>
<evidence type="ECO:0000256" key="5">
    <source>
        <dbReference type="ARBA" id="ARBA00022691"/>
    </source>
</evidence>
<dbReference type="InterPro" id="IPR003682">
    <property type="entry name" value="rRNA_ssu_MeTfrase_G"/>
</dbReference>
<dbReference type="PANTHER" id="PTHR31760">
    <property type="entry name" value="S-ADENOSYL-L-METHIONINE-DEPENDENT METHYLTRANSFERASES SUPERFAMILY PROTEIN"/>
    <property type="match status" value="1"/>
</dbReference>
<feature type="binding site" evidence="6">
    <location>
        <position position="63"/>
    </location>
    <ligand>
        <name>S-adenosyl-L-methionine</name>
        <dbReference type="ChEBI" id="CHEBI:59789"/>
    </ligand>
</feature>
<dbReference type="HAMAP" id="MF_00074">
    <property type="entry name" value="16SrRNA_methyltr_G"/>
    <property type="match status" value="1"/>
</dbReference>
<evidence type="ECO:0000256" key="2">
    <source>
        <dbReference type="ARBA" id="ARBA00022552"/>
    </source>
</evidence>
<comment type="caution">
    <text evidence="7">The sequence shown here is derived from an EMBL/GenBank/DDBJ whole genome shotgun (WGS) entry which is preliminary data.</text>
</comment>
<proteinExistence type="inferred from homology"/>
<feature type="binding site" evidence="6">
    <location>
        <position position="127"/>
    </location>
    <ligand>
        <name>S-adenosyl-L-methionine</name>
        <dbReference type="ChEBI" id="CHEBI:59789"/>
    </ligand>
</feature>
<keyword evidence="4 6" id="KW-0808">Transferase</keyword>
<evidence type="ECO:0000256" key="6">
    <source>
        <dbReference type="HAMAP-Rule" id="MF_00074"/>
    </source>
</evidence>
<dbReference type="InterPro" id="IPR029063">
    <property type="entry name" value="SAM-dependent_MTases_sf"/>
</dbReference>
<sequence>MTLDDVPRETSVLIERLKGLVLAESARQNLISASTIESFDQRHIVDSLQLASFALERSLLDIGSGGGFPGLVLACINTSPVHLVEPRAKRAAFLHDAATELGLGHVRVHASKVERVELAPVRTITARAVANLDALFAMAQHLSDENTRWVLPKGRGAASELEVARRTWQGDFRLVPSVTDAEAAIVIAEGVRRRRAR</sequence>
<keyword evidence="8" id="KW-1185">Reference proteome</keyword>
<keyword evidence="1 6" id="KW-0963">Cytoplasm</keyword>
<dbReference type="GO" id="GO:0032259">
    <property type="term" value="P:methylation"/>
    <property type="evidence" value="ECO:0007669"/>
    <property type="project" value="UniProtKB-KW"/>
</dbReference>
<dbReference type="EC" id="2.1.1.170" evidence="6"/>
<keyword evidence="3 6" id="KW-0489">Methyltransferase</keyword>